<dbReference type="InterPro" id="IPR025161">
    <property type="entry name" value="IS402-like_dom"/>
</dbReference>
<sequence>MKFEELTDGEWELIEPLLPPPAPTGRPRADDRKTLNGIFYVLTTGCKWMDMPGEYGSYVTAWRRFRRWQEEGVWDIILQTLRDRAHQAGLISLESVSVDSKTIPAKKGANVWVTMGTR</sequence>
<accession>A0A7J2S4U0</accession>
<evidence type="ECO:0000259" key="1">
    <source>
        <dbReference type="Pfam" id="PF13340"/>
    </source>
</evidence>
<dbReference type="Proteomes" id="UP000885936">
    <property type="component" value="Unassembled WGS sequence"/>
</dbReference>
<evidence type="ECO:0000313" key="2">
    <source>
        <dbReference type="EMBL" id="HEC57794.1"/>
    </source>
</evidence>
<dbReference type="NCBIfam" id="NF033580">
    <property type="entry name" value="transpos_IS5_3"/>
    <property type="match status" value="1"/>
</dbReference>
<dbReference type="EMBL" id="DRIE01000130">
    <property type="protein sequence ID" value="HEC57794.1"/>
    <property type="molecule type" value="Genomic_DNA"/>
</dbReference>
<name>A0A7J2S4U0_9EURY</name>
<proteinExistence type="predicted"/>
<reference evidence="2" key="1">
    <citation type="journal article" date="2020" name="mSystems">
        <title>Genome- and Community-Level Interaction Insights into Carbon Utilization and Element Cycling Functions of Hydrothermarchaeota in Hydrothermal Sediment.</title>
        <authorList>
            <person name="Zhou Z."/>
            <person name="Liu Y."/>
            <person name="Xu W."/>
            <person name="Pan J."/>
            <person name="Luo Z.H."/>
            <person name="Li M."/>
        </authorList>
    </citation>
    <scope>NUCLEOTIDE SEQUENCE [LARGE SCALE GENOMIC DNA]</scope>
    <source>
        <strain evidence="2">HyVt-386</strain>
    </source>
</reference>
<dbReference type="Pfam" id="PF13340">
    <property type="entry name" value="DUF4096"/>
    <property type="match status" value="1"/>
</dbReference>
<dbReference type="PANTHER" id="PTHR46637:SF1">
    <property type="entry name" value="BLL5188 PROTEIN"/>
    <property type="match status" value="1"/>
</dbReference>
<protein>
    <submittedName>
        <fullName evidence="2">IS5 family transposase</fullName>
    </submittedName>
</protein>
<organism evidence="2">
    <name type="scientific">Candidatus Syntropharchaeum butanivorans</name>
    <dbReference type="NCBI Taxonomy" id="1839936"/>
    <lineage>
        <taxon>Archaea</taxon>
        <taxon>Methanobacteriati</taxon>
        <taxon>Methanobacteriota</taxon>
        <taxon>Stenosarchaea group</taxon>
        <taxon>Methanomicrobia</taxon>
        <taxon>Methanosarcinales</taxon>
        <taxon>ANME-2 cluster</taxon>
        <taxon>Candidatus Syntropharchaeum</taxon>
    </lineage>
</organism>
<gene>
    <name evidence="2" type="ORF">ENI32_08010</name>
</gene>
<dbReference type="PANTHER" id="PTHR46637">
    <property type="entry name" value="TIS1421-TRANSPOSASE PROTEIN A"/>
    <property type="match status" value="1"/>
</dbReference>
<comment type="caution">
    <text evidence="2">The sequence shown here is derived from an EMBL/GenBank/DDBJ whole genome shotgun (WGS) entry which is preliminary data.</text>
</comment>
<dbReference type="InterPro" id="IPR052909">
    <property type="entry name" value="Transposase_6_like"/>
</dbReference>
<dbReference type="AlphaFoldDB" id="A0A7J2S4U0"/>
<feature type="domain" description="Insertion element IS402-like" evidence="1">
    <location>
        <begin position="6"/>
        <end position="77"/>
    </location>
</feature>